<dbReference type="SUPFAM" id="SSF54695">
    <property type="entry name" value="POZ domain"/>
    <property type="match status" value="1"/>
</dbReference>
<protein>
    <recommendedName>
        <fullName evidence="2">Potassium channel tetramerisation-type BTB domain-containing protein</fullName>
    </recommendedName>
</protein>
<comment type="caution">
    <text evidence="3">The sequence shown here is derived from an EMBL/GenBank/DDBJ whole genome shotgun (WGS) entry which is preliminary data.</text>
</comment>
<dbReference type="Pfam" id="PF02214">
    <property type="entry name" value="BTB_2"/>
    <property type="match status" value="1"/>
</dbReference>
<feature type="non-terminal residue" evidence="3">
    <location>
        <position position="88"/>
    </location>
</feature>
<name>A0AAD5SHL6_9FUNG</name>
<keyword evidence="4" id="KW-1185">Reference proteome</keyword>
<accession>A0AAD5SHL6</accession>
<dbReference type="EMBL" id="JADGJD010000095">
    <property type="protein sequence ID" value="KAJ3055110.1"/>
    <property type="molecule type" value="Genomic_DNA"/>
</dbReference>
<feature type="domain" description="Potassium channel tetramerisation-type BTB" evidence="2">
    <location>
        <begin position="22"/>
        <end position="84"/>
    </location>
</feature>
<proteinExistence type="predicted"/>
<dbReference type="Gene3D" id="3.30.710.10">
    <property type="entry name" value="Potassium Channel Kv1.1, Chain A"/>
    <property type="match status" value="1"/>
</dbReference>
<dbReference type="InterPro" id="IPR045068">
    <property type="entry name" value="BACURD1-3"/>
</dbReference>
<evidence type="ECO:0000313" key="3">
    <source>
        <dbReference type="EMBL" id="KAJ3055110.1"/>
    </source>
</evidence>
<feature type="region of interest" description="Disordered" evidence="1">
    <location>
        <begin position="1"/>
        <end position="29"/>
    </location>
</feature>
<evidence type="ECO:0000313" key="4">
    <source>
        <dbReference type="Proteomes" id="UP001212841"/>
    </source>
</evidence>
<dbReference type="Proteomes" id="UP001212841">
    <property type="component" value="Unassembled WGS sequence"/>
</dbReference>
<feature type="compositionally biased region" description="Polar residues" evidence="1">
    <location>
        <begin position="19"/>
        <end position="29"/>
    </location>
</feature>
<dbReference type="PANTHER" id="PTHR11145:SF8">
    <property type="entry name" value="RE57120P"/>
    <property type="match status" value="1"/>
</dbReference>
<reference evidence="3" key="1">
    <citation type="submission" date="2020-05" db="EMBL/GenBank/DDBJ databases">
        <title>Phylogenomic resolution of chytrid fungi.</title>
        <authorList>
            <person name="Stajich J.E."/>
            <person name="Amses K."/>
            <person name="Simmons R."/>
            <person name="Seto K."/>
            <person name="Myers J."/>
            <person name="Bonds A."/>
            <person name="Quandt C.A."/>
            <person name="Barry K."/>
            <person name="Liu P."/>
            <person name="Grigoriev I."/>
            <person name="Longcore J.E."/>
            <person name="James T.Y."/>
        </authorList>
    </citation>
    <scope>NUCLEOTIDE SEQUENCE</scope>
    <source>
        <strain evidence="3">JEL0318</strain>
    </source>
</reference>
<dbReference type="PANTHER" id="PTHR11145">
    <property type="entry name" value="BTB/POZ DOMAIN-CONTAINING ADAPTER FOR CUL3-MEDIATED RHOA DEGRADATION PROTEIN FAMILY MEMBER"/>
    <property type="match status" value="1"/>
</dbReference>
<evidence type="ECO:0000256" key="1">
    <source>
        <dbReference type="SAM" id="MobiDB-lite"/>
    </source>
</evidence>
<sequence>MSAVVSSKPREKPSPAMEASSTMFDPTNASQLQIDSDGSVFIDRSPDLFAPILDFLRTGRLEVPAGINVNILDDEMEHYDLYYEVYDK</sequence>
<dbReference type="InterPro" id="IPR003131">
    <property type="entry name" value="T1-type_BTB"/>
</dbReference>
<dbReference type="GO" id="GO:0051260">
    <property type="term" value="P:protein homooligomerization"/>
    <property type="evidence" value="ECO:0007669"/>
    <property type="project" value="InterPro"/>
</dbReference>
<evidence type="ECO:0000259" key="2">
    <source>
        <dbReference type="Pfam" id="PF02214"/>
    </source>
</evidence>
<gene>
    <name evidence="3" type="ORF">HK097_011485</name>
</gene>
<organism evidence="3 4">
    <name type="scientific">Rhizophlyctis rosea</name>
    <dbReference type="NCBI Taxonomy" id="64517"/>
    <lineage>
        <taxon>Eukaryota</taxon>
        <taxon>Fungi</taxon>
        <taxon>Fungi incertae sedis</taxon>
        <taxon>Chytridiomycota</taxon>
        <taxon>Chytridiomycota incertae sedis</taxon>
        <taxon>Chytridiomycetes</taxon>
        <taxon>Rhizophlyctidales</taxon>
        <taxon>Rhizophlyctidaceae</taxon>
        <taxon>Rhizophlyctis</taxon>
    </lineage>
</organism>
<dbReference type="AlphaFoldDB" id="A0AAD5SHL6"/>
<dbReference type="InterPro" id="IPR011333">
    <property type="entry name" value="SKP1/BTB/POZ_sf"/>
</dbReference>